<keyword evidence="2" id="KW-1185">Reference proteome</keyword>
<name>A0ABU8ETC4_9GAMM</name>
<accession>A0ABU8ETC4</accession>
<gene>
    <name evidence="1" type="ORF">WAE96_07060</name>
</gene>
<reference evidence="1 2" key="1">
    <citation type="submission" date="2023-12" db="EMBL/GenBank/DDBJ databases">
        <title>Friends and Foes: Symbiotic and Algicidal bacterial influence on Karenia brevis blooms.</title>
        <authorList>
            <person name="Fei C."/>
            <person name="Mohamed A.R."/>
            <person name="Booker A."/>
            <person name="Arshad M."/>
            <person name="Klass S."/>
            <person name="Ahn S."/>
            <person name="Gilbert P.M."/>
            <person name="Heil C.A."/>
            <person name="Martinez J.M."/>
            <person name="Amin S.A."/>
        </authorList>
    </citation>
    <scope>NUCLEOTIDE SEQUENCE [LARGE SCALE GENOMIC DNA]</scope>
    <source>
        <strain evidence="1 2">CE15</strain>
    </source>
</reference>
<evidence type="ECO:0000313" key="1">
    <source>
        <dbReference type="EMBL" id="MEI4549461.1"/>
    </source>
</evidence>
<evidence type="ECO:0000313" key="2">
    <source>
        <dbReference type="Proteomes" id="UP001382455"/>
    </source>
</evidence>
<dbReference type="EMBL" id="JBAWKS010000001">
    <property type="protein sequence ID" value="MEI4549461.1"/>
    <property type="molecule type" value="Genomic_DNA"/>
</dbReference>
<sequence length="87" mass="9737">MLSDKTLNVLTAIVNNEIREKAYIRSVQTGVVENGILQQMDLEIAELHKICYELINYKSNLQQHGITIVKTSLEATVHALKSSKVAN</sequence>
<organism evidence="1 2">
    <name type="scientific">Pseudoalteromonas spongiae</name>
    <dbReference type="NCBI Taxonomy" id="298657"/>
    <lineage>
        <taxon>Bacteria</taxon>
        <taxon>Pseudomonadati</taxon>
        <taxon>Pseudomonadota</taxon>
        <taxon>Gammaproteobacteria</taxon>
        <taxon>Alteromonadales</taxon>
        <taxon>Pseudoalteromonadaceae</taxon>
        <taxon>Pseudoalteromonas</taxon>
    </lineage>
</organism>
<comment type="caution">
    <text evidence="1">The sequence shown here is derived from an EMBL/GenBank/DDBJ whole genome shotgun (WGS) entry which is preliminary data.</text>
</comment>
<protein>
    <submittedName>
        <fullName evidence="1">Uncharacterized protein</fullName>
    </submittedName>
</protein>
<proteinExistence type="predicted"/>
<dbReference type="Proteomes" id="UP001382455">
    <property type="component" value="Unassembled WGS sequence"/>
</dbReference>
<dbReference type="RefSeq" id="WP_105171394.1">
    <property type="nucleotide sequence ID" value="NZ_JBAWKS010000001.1"/>
</dbReference>